<evidence type="ECO:0000313" key="2">
    <source>
        <dbReference type="EnsemblPlants" id="HORVU.MOREX.r3.3HG0231410.1"/>
    </source>
</evidence>
<proteinExistence type="predicted"/>
<dbReference type="RefSeq" id="XP_044974769.1">
    <property type="nucleotide sequence ID" value="XM_045118834.1"/>
</dbReference>
<dbReference type="PANTHER" id="PTHR31257">
    <property type="entry name" value="RICIN B-LIKE LECTIN EULS3"/>
    <property type="match status" value="1"/>
</dbReference>
<dbReference type="GeneID" id="123442714"/>
<dbReference type="EnsemblPlants" id="HORVU.MOREX.r3.3HG0231410.1">
    <property type="protein sequence ID" value="HORVU.MOREX.r3.3HG0231410.1"/>
    <property type="gene ID" value="HORVU.MOREX.r3.3HG0231410"/>
</dbReference>
<sequence length="378" mass="41195">MYSGDATYLGSDRIHLHHPPAFPFPESRPPPPTGQSIMEFPHRHGHGHGRRDDDDDDRRPPAPYGRQEPDPYGAPPPSYGRRPDDVAYGAPPPAYGGGREDDYGGRAPAYGGGREDDYGGRAPAYGGGREDDYGGRAPAYGGGREDDYGRHAPAPAGYGGGDYGRHAPAPAYGGGRDEGYGAPAHGNVVHVSHESGDERPQYGGYGNETRPHHGGGGGMAPPATRQPTYRVFCKAGEESFSLAARDGKVCLVRTDRDDDTQHWIKDMKYSTRVKDEEGYPAMALVNKASGEALKHSLGQSHPVLLTRYNPDTLDESVLWTESRDVGAGYRCIRMVNNIYLNFDALHGDKDHGGVRDGTTLILWEWTEGDNQRWKIVAW</sequence>
<accession>A0A8I6WYV1</accession>
<dbReference type="OrthoDB" id="674669at2759"/>
<evidence type="ECO:0000256" key="1">
    <source>
        <dbReference type="SAM" id="MobiDB-lite"/>
    </source>
</evidence>
<dbReference type="Gramene" id="HORVU.MOREX.r3.3HG0231410.1">
    <property type="protein sequence ID" value="HORVU.MOREX.r3.3HG0231410.1"/>
    <property type="gene ID" value="HORVU.MOREX.r3.3HG0231410"/>
</dbReference>
<dbReference type="Proteomes" id="UP000011116">
    <property type="component" value="Chromosome 3H"/>
</dbReference>
<organism evidence="2 3">
    <name type="scientific">Hordeum vulgare subsp. vulgare</name>
    <name type="common">Domesticated barley</name>
    <dbReference type="NCBI Taxonomy" id="112509"/>
    <lineage>
        <taxon>Eukaryota</taxon>
        <taxon>Viridiplantae</taxon>
        <taxon>Streptophyta</taxon>
        <taxon>Embryophyta</taxon>
        <taxon>Tracheophyta</taxon>
        <taxon>Spermatophyta</taxon>
        <taxon>Magnoliopsida</taxon>
        <taxon>Liliopsida</taxon>
        <taxon>Poales</taxon>
        <taxon>Poaceae</taxon>
        <taxon>BOP clade</taxon>
        <taxon>Pooideae</taxon>
        <taxon>Triticodae</taxon>
        <taxon>Triticeae</taxon>
        <taxon>Hordeinae</taxon>
        <taxon>Hordeum</taxon>
    </lineage>
</organism>
<feature type="region of interest" description="Disordered" evidence="1">
    <location>
        <begin position="194"/>
        <end position="222"/>
    </location>
</feature>
<reference evidence="2" key="2">
    <citation type="submission" date="2020-10" db="EMBL/GenBank/DDBJ databases">
        <authorList>
            <person name="Scholz U."/>
            <person name="Mascher M."/>
            <person name="Fiebig A."/>
        </authorList>
    </citation>
    <scope>NUCLEOTIDE SEQUENCE [LARGE SCALE GENOMIC DNA]</scope>
    <source>
        <strain evidence="2">cv. Morex</strain>
    </source>
</reference>
<dbReference type="Gene3D" id="2.80.10.50">
    <property type="match status" value="1"/>
</dbReference>
<dbReference type="SMR" id="A0A8I6WYV1"/>
<reference evidence="3" key="1">
    <citation type="journal article" date="2012" name="Nature">
        <title>A physical, genetic and functional sequence assembly of the barley genome.</title>
        <authorList>
            <consortium name="The International Barley Genome Sequencing Consortium"/>
            <person name="Mayer K.F."/>
            <person name="Waugh R."/>
            <person name="Brown J.W."/>
            <person name="Schulman A."/>
            <person name="Langridge P."/>
            <person name="Platzer M."/>
            <person name="Fincher G.B."/>
            <person name="Muehlbauer G.J."/>
            <person name="Sato K."/>
            <person name="Close T.J."/>
            <person name="Wise R.P."/>
            <person name="Stein N."/>
        </authorList>
    </citation>
    <scope>NUCLEOTIDE SEQUENCE [LARGE SCALE GENOMIC DNA]</scope>
    <source>
        <strain evidence="3">cv. Morex</strain>
    </source>
</reference>
<dbReference type="CDD" id="cd23431">
    <property type="entry name" value="beta-trefoil_Ricin_AtEULS3-like"/>
    <property type="match status" value="1"/>
</dbReference>
<dbReference type="KEGG" id="hvg:123442714"/>
<dbReference type="InterPro" id="IPR040249">
    <property type="entry name" value="Ricin_B-like_lectin_EULS3-like"/>
</dbReference>
<keyword evidence="3" id="KW-1185">Reference proteome</keyword>
<feature type="region of interest" description="Disordered" evidence="1">
    <location>
        <begin position="1"/>
        <end position="162"/>
    </location>
</feature>
<feature type="compositionally biased region" description="Pro residues" evidence="1">
    <location>
        <begin position="20"/>
        <end position="33"/>
    </location>
</feature>
<feature type="region of interest" description="Disordered" evidence="1">
    <location>
        <begin position="169"/>
        <end position="188"/>
    </location>
</feature>
<reference evidence="2" key="3">
    <citation type="submission" date="2022-01" db="UniProtKB">
        <authorList>
            <consortium name="EnsemblPlants"/>
        </authorList>
    </citation>
    <scope>IDENTIFICATION</scope>
    <source>
        <strain evidence="2">subsp. vulgare</strain>
    </source>
</reference>
<evidence type="ECO:0000313" key="3">
    <source>
        <dbReference type="Proteomes" id="UP000011116"/>
    </source>
</evidence>
<dbReference type="PANTHER" id="PTHR31257:SF2">
    <property type="entry name" value="RICIN B-LIKE LECTIN EULS3"/>
    <property type="match status" value="1"/>
</dbReference>
<name>A0A8I6WYV1_HORVV</name>
<gene>
    <name evidence="2" type="primary">LOC123442714</name>
</gene>
<dbReference type="SUPFAM" id="SSF50370">
    <property type="entry name" value="Ricin B-like lectins"/>
    <property type="match status" value="1"/>
</dbReference>
<protein>
    <submittedName>
        <fullName evidence="2">Uncharacterized protein</fullName>
    </submittedName>
</protein>
<dbReference type="AlphaFoldDB" id="A0A8I6WYV1"/>
<dbReference type="InterPro" id="IPR035992">
    <property type="entry name" value="Ricin_B-like_lectins"/>
</dbReference>